<dbReference type="PANTHER" id="PTHR22683">
    <property type="entry name" value="SPORULATION PROTEIN RELATED"/>
    <property type="match status" value="1"/>
</dbReference>
<protein>
    <submittedName>
        <fullName evidence="6">Stage III sporulation protein E</fullName>
    </submittedName>
</protein>
<evidence type="ECO:0000256" key="2">
    <source>
        <dbReference type="ARBA" id="ARBA00022741"/>
    </source>
</evidence>
<dbReference type="EMBL" id="AJWY01000929">
    <property type="protein sequence ID" value="EKC80488.1"/>
    <property type="molecule type" value="Genomic_DNA"/>
</dbReference>
<keyword evidence="2" id="KW-0547">Nucleotide-binding</keyword>
<comment type="similarity">
    <text evidence="1">Belongs to the FtsK/SpoIIIE/SftA family.</text>
</comment>
<organism evidence="6">
    <name type="scientific">human gut metagenome</name>
    <dbReference type="NCBI Taxonomy" id="408170"/>
    <lineage>
        <taxon>unclassified sequences</taxon>
        <taxon>metagenomes</taxon>
        <taxon>organismal metagenomes</taxon>
    </lineage>
</organism>
<dbReference type="InterPro" id="IPR002543">
    <property type="entry name" value="FtsK_dom"/>
</dbReference>
<evidence type="ECO:0000256" key="4">
    <source>
        <dbReference type="ARBA" id="ARBA00023125"/>
    </source>
</evidence>
<reference evidence="6" key="1">
    <citation type="journal article" date="2013" name="Environ. Microbiol.">
        <title>Microbiota from the distal guts of lean and obese adolescents exhibit partial functional redundancy besides clear differences in community structure.</title>
        <authorList>
            <person name="Ferrer M."/>
            <person name="Ruiz A."/>
            <person name="Lanza F."/>
            <person name="Haange S.B."/>
            <person name="Oberbach A."/>
            <person name="Till H."/>
            <person name="Bargiela R."/>
            <person name="Campoy C."/>
            <person name="Segura M.T."/>
            <person name="Richter M."/>
            <person name="von Bergen M."/>
            <person name="Seifert J."/>
            <person name="Suarez A."/>
        </authorList>
    </citation>
    <scope>NUCLEOTIDE SEQUENCE</scope>
</reference>
<dbReference type="Gene3D" id="3.40.50.300">
    <property type="entry name" value="P-loop containing nucleotide triphosphate hydrolases"/>
    <property type="match status" value="1"/>
</dbReference>
<comment type="caution">
    <text evidence="6">The sequence shown here is derived from an EMBL/GenBank/DDBJ whole genome shotgun (WGS) entry which is preliminary data.</text>
</comment>
<feature type="non-terminal residue" evidence="6">
    <location>
        <position position="1"/>
    </location>
</feature>
<dbReference type="GO" id="GO:0005524">
    <property type="term" value="F:ATP binding"/>
    <property type="evidence" value="ECO:0007669"/>
    <property type="project" value="UniProtKB-KW"/>
</dbReference>
<dbReference type="InterPro" id="IPR050206">
    <property type="entry name" value="FtsK/SpoIIIE/SftA"/>
</dbReference>
<dbReference type="Pfam" id="PF01580">
    <property type="entry name" value="FtsK_SpoIIIE"/>
    <property type="match status" value="1"/>
</dbReference>
<dbReference type="GO" id="GO:0003677">
    <property type="term" value="F:DNA binding"/>
    <property type="evidence" value="ECO:0007669"/>
    <property type="project" value="UniProtKB-KW"/>
</dbReference>
<evidence type="ECO:0000313" key="6">
    <source>
        <dbReference type="EMBL" id="EKC80488.1"/>
    </source>
</evidence>
<feature type="non-terminal residue" evidence="6">
    <location>
        <position position="254"/>
    </location>
</feature>
<feature type="domain" description="FtsK" evidence="5">
    <location>
        <begin position="112"/>
        <end position="254"/>
    </location>
</feature>
<accession>K1UEG1</accession>
<dbReference type="PANTHER" id="PTHR22683:SF41">
    <property type="entry name" value="DNA TRANSLOCASE FTSK"/>
    <property type="match status" value="1"/>
</dbReference>
<dbReference type="SUPFAM" id="SSF52540">
    <property type="entry name" value="P-loop containing nucleoside triphosphate hydrolases"/>
    <property type="match status" value="1"/>
</dbReference>
<dbReference type="Gene3D" id="3.30.980.40">
    <property type="match status" value="1"/>
</dbReference>
<sequence length="254" mass="27368">DTASKLQKTLYSFGVSAKVENVSVGPAITRYELKPAEGVRVSKIANLADDIALNLAAKSIRIEAPIPGKQAVGIEVPNEESEVVHIRDILQTDEFKEHKSKLAFALGKDVSGDAIVTDIAKMPHVLIAGATGSGKSVCINTLIASIIYKAKPSEAKLVMIDPKIVELSVYNGIPHLLIPVVTDPKKAAGALAWAVQEMENRYTMFASKGVRDLKGYNEVIEKEDNFGKLPHIVIIVDELADLMMVAKGDVEDAI</sequence>
<dbReference type="Pfam" id="PF17854">
    <property type="entry name" value="FtsK_alpha"/>
    <property type="match status" value="1"/>
</dbReference>
<evidence type="ECO:0000256" key="1">
    <source>
        <dbReference type="ARBA" id="ARBA00006474"/>
    </source>
</evidence>
<dbReference type="InterPro" id="IPR041027">
    <property type="entry name" value="FtsK_alpha"/>
</dbReference>
<keyword evidence="3" id="KW-0067">ATP-binding</keyword>
<evidence type="ECO:0000256" key="3">
    <source>
        <dbReference type="ARBA" id="ARBA00022840"/>
    </source>
</evidence>
<dbReference type="InterPro" id="IPR027417">
    <property type="entry name" value="P-loop_NTPase"/>
</dbReference>
<evidence type="ECO:0000259" key="5">
    <source>
        <dbReference type="PROSITE" id="PS50901"/>
    </source>
</evidence>
<proteinExistence type="inferred from homology"/>
<gene>
    <name evidence="6" type="ORF">LEA_01328</name>
</gene>
<dbReference type="AlphaFoldDB" id="K1UEG1"/>
<keyword evidence="4" id="KW-0238">DNA-binding</keyword>
<dbReference type="PROSITE" id="PS50901">
    <property type="entry name" value="FTSK"/>
    <property type="match status" value="1"/>
</dbReference>
<name>K1UEG1_9ZZZZ</name>